<proteinExistence type="inferred from homology"/>
<evidence type="ECO:0000313" key="10">
    <source>
        <dbReference type="EMBL" id="SNX83569.1"/>
    </source>
</evidence>
<dbReference type="EC" id="3.5.1.122" evidence="3 8"/>
<evidence type="ECO:0000256" key="2">
    <source>
        <dbReference type="ARBA" id="ARBA00011245"/>
    </source>
</evidence>
<evidence type="ECO:0000256" key="3">
    <source>
        <dbReference type="ARBA" id="ARBA00012718"/>
    </source>
</evidence>
<evidence type="ECO:0000256" key="4">
    <source>
        <dbReference type="ARBA" id="ARBA00021247"/>
    </source>
</evidence>
<dbReference type="GO" id="GO:0008418">
    <property type="term" value="F:protein-N-terminal asparagine amidohydrolase activity"/>
    <property type="evidence" value="ECO:0007669"/>
    <property type="project" value="UniProtKB-UniRule"/>
</dbReference>
<dbReference type="InterPro" id="IPR039733">
    <property type="entry name" value="NTAQ1"/>
</dbReference>
<keyword evidence="5 8" id="KW-0378">Hydrolase</keyword>
<comment type="similarity">
    <text evidence="1 8">Belongs to the NTAQ1 family.</text>
</comment>
<comment type="catalytic activity">
    <reaction evidence="7 8">
        <text>N-terminal L-glutaminyl-[protein] + H2O = N-terminal L-glutamyl-[protein] + NH4(+)</text>
        <dbReference type="Rhea" id="RHEA:50680"/>
        <dbReference type="Rhea" id="RHEA-COMP:12668"/>
        <dbReference type="Rhea" id="RHEA-COMP:12777"/>
        <dbReference type="ChEBI" id="CHEBI:15377"/>
        <dbReference type="ChEBI" id="CHEBI:28938"/>
        <dbReference type="ChEBI" id="CHEBI:64721"/>
        <dbReference type="ChEBI" id="CHEBI:64722"/>
        <dbReference type="EC" id="3.5.1.122"/>
    </reaction>
</comment>
<reference evidence="10" key="1">
    <citation type="submission" date="2023-10" db="EMBL/GenBank/DDBJ databases">
        <authorList>
            <person name="Guldener U."/>
        </authorList>
    </citation>
    <scope>NUCLEOTIDE SEQUENCE</scope>
    <source>
        <strain evidence="10">Mp4</strain>
    </source>
</reference>
<accession>A0AAJ4XJL6</accession>
<evidence type="ECO:0000256" key="6">
    <source>
        <dbReference type="ARBA" id="ARBA00029677"/>
    </source>
</evidence>
<dbReference type="PANTHER" id="PTHR13035">
    <property type="entry name" value="PROTEIN N-TERMINAL GLUTAMINE AMIDOHYDROLASE"/>
    <property type="match status" value="1"/>
</dbReference>
<evidence type="ECO:0000256" key="5">
    <source>
        <dbReference type="ARBA" id="ARBA00022801"/>
    </source>
</evidence>
<evidence type="ECO:0000256" key="8">
    <source>
        <dbReference type="RuleBase" id="RU367082"/>
    </source>
</evidence>
<name>A0AAJ4XJL6_9BASI</name>
<evidence type="ECO:0000256" key="7">
    <source>
        <dbReference type="ARBA" id="ARBA00048768"/>
    </source>
</evidence>
<evidence type="ECO:0000256" key="1">
    <source>
        <dbReference type="ARBA" id="ARBA00008985"/>
    </source>
</evidence>
<protein>
    <recommendedName>
        <fullName evidence="4 8">Protein N-terminal glutamine amidohydrolase</fullName>
        <ecNumber evidence="3 8">3.5.1.122</ecNumber>
    </recommendedName>
    <alternativeName>
        <fullName evidence="6 8">Protein NH2-terminal glutamine deamidase</fullName>
    </alternativeName>
</protein>
<feature type="domain" description="Protein N-terminal glutamine amidohydrolase alpha beta roll" evidence="9">
    <location>
        <begin position="41"/>
        <end position="293"/>
    </location>
</feature>
<evidence type="ECO:0000313" key="11">
    <source>
        <dbReference type="Proteomes" id="UP001294444"/>
    </source>
</evidence>
<comment type="caution">
    <text evidence="10">The sequence shown here is derived from an EMBL/GenBank/DDBJ whole genome shotgun (WGS) entry which is preliminary data.</text>
</comment>
<evidence type="ECO:0000259" key="9">
    <source>
        <dbReference type="Pfam" id="PF09764"/>
    </source>
</evidence>
<dbReference type="InterPro" id="IPR037132">
    <property type="entry name" value="N_Gln_amidohydro_ab_roll_sf"/>
</dbReference>
<dbReference type="Pfam" id="PF09764">
    <property type="entry name" value="Nt_Gln_amidase"/>
    <property type="match status" value="1"/>
</dbReference>
<dbReference type="PANTHER" id="PTHR13035:SF0">
    <property type="entry name" value="PROTEIN N-TERMINAL GLUTAMINE AMIDOHYDROLASE"/>
    <property type="match status" value="1"/>
</dbReference>
<dbReference type="GO" id="GO:0070773">
    <property type="term" value="F:protein-N-terminal glutamine amidohydrolase activity"/>
    <property type="evidence" value="ECO:0007669"/>
    <property type="project" value="UniProtKB-UniRule"/>
</dbReference>
<dbReference type="InterPro" id="IPR023128">
    <property type="entry name" value="Prot_N_Gln_amidohydro_ab_roll"/>
</dbReference>
<dbReference type="Proteomes" id="UP001294444">
    <property type="component" value="Unassembled WGS sequence"/>
</dbReference>
<dbReference type="EMBL" id="OAPG01000004">
    <property type="protein sequence ID" value="SNX83569.1"/>
    <property type="molecule type" value="Genomic_DNA"/>
</dbReference>
<dbReference type="AlphaFoldDB" id="A0AAJ4XJL6"/>
<organism evidence="10 11">
    <name type="scientific">Melanopsichium pennsylvanicum</name>
    <dbReference type="NCBI Taxonomy" id="63383"/>
    <lineage>
        <taxon>Eukaryota</taxon>
        <taxon>Fungi</taxon>
        <taxon>Dikarya</taxon>
        <taxon>Basidiomycota</taxon>
        <taxon>Ustilaginomycotina</taxon>
        <taxon>Ustilaginomycetes</taxon>
        <taxon>Ustilaginales</taxon>
        <taxon>Ustilaginaceae</taxon>
        <taxon>Melanopsichium</taxon>
    </lineage>
</organism>
<sequence>MSKFAALLTQADAAQYMQRNSLVQSSQSTISPPPFPIALLYTSCYCEQNVYHSISHITSQLSDINQTAVKTAKINSTTKTTSSLQPIQFIPIWDLYSVFISNPEKAVLLHQQKASNLPNLGYPVIWDYHVVALATCHLVPLDLLCLTSTNSIAAPFCFKNNQDLSWSQSWVYDIDSNLSSTSSESLKVIRLEEYNYHTFRSELKSMIPKDFRPQFRLVPANHFLNWFASDRSHMRNQDGVWKSPPPNWDLILGSKAREIGVRNNLIHNYVDMNVTEIGTSHMIGSYGKLLDAQSWFEQKFGIFLVGLGETIG</sequence>
<comment type="function">
    <text evidence="8">Mediates the side-chain deamidation of N-terminal glutamine residues to glutamate, an important step in N-end rule pathway of protein degradation. Conversion of the resulting N-terminal glutamine to glutamate renders the protein susceptible to arginylation, polyubiquitination and degradation as specified by the N-end rule. Does not act on substrates with internal or C-terminal glutamine and does not act on non-glutamine residues in any position.</text>
</comment>
<dbReference type="GO" id="GO:0005634">
    <property type="term" value="C:nucleus"/>
    <property type="evidence" value="ECO:0007669"/>
    <property type="project" value="TreeGrafter"/>
</dbReference>
<keyword evidence="11" id="KW-1185">Reference proteome</keyword>
<gene>
    <name evidence="10" type="ORF">MEPE_02276</name>
</gene>
<comment type="subunit">
    <text evidence="2 8">Monomer.</text>
</comment>
<dbReference type="Gene3D" id="3.10.620.10">
    <property type="entry name" value="Protein N-terminal glutamine amidohydrolase, alpha beta roll"/>
    <property type="match status" value="1"/>
</dbReference>
<dbReference type="GO" id="GO:0005829">
    <property type="term" value="C:cytosol"/>
    <property type="evidence" value="ECO:0007669"/>
    <property type="project" value="TreeGrafter"/>
</dbReference>